<proteinExistence type="predicted"/>
<reference evidence="2 3" key="1">
    <citation type="submission" date="2023-07" db="EMBL/GenBank/DDBJ databases">
        <title>Sorghum-associated microbial communities from plants grown in Nebraska, USA.</title>
        <authorList>
            <person name="Schachtman D."/>
        </authorList>
    </citation>
    <scope>NUCLEOTIDE SEQUENCE [LARGE SCALE GENOMIC DNA]</scope>
    <source>
        <strain evidence="2 3">DS1781</strain>
    </source>
</reference>
<dbReference type="InterPro" id="IPR012312">
    <property type="entry name" value="Hemerythrin-like"/>
</dbReference>
<gene>
    <name evidence="2" type="ORF">J2739_004817</name>
</gene>
<sequence length="155" mass="17163">MKYDIPTPLQQEHEQLHEQLRQATRAGGEVGELAKTLAGLMHPHFVKEDRIALPPLGLLVALTRGDVTPEMAGVLELTDQLEAELPGMLAEHRTIVEALQRLREAAQRAGRSEIVEFAQQLMQHARTEEEVMYPAAILVGQVVRQRLGQPAPAKA</sequence>
<evidence type="ECO:0000313" key="2">
    <source>
        <dbReference type="EMBL" id="MDR6539022.1"/>
    </source>
</evidence>
<dbReference type="Pfam" id="PF01814">
    <property type="entry name" value="Hemerythrin"/>
    <property type="match status" value="1"/>
</dbReference>
<dbReference type="EMBL" id="JAVDRF010000013">
    <property type="protein sequence ID" value="MDR6539022.1"/>
    <property type="molecule type" value="Genomic_DNA"/>
</dbReference>
<evidence type="ECO:0000259" key="1">
    <source>
        <dbReference type="Pfam" id="PF01814"/>
    </source>
</evidence>
<dbReference type="RefSeq" id="WP_309906368.1">
    <property type="nucleotide sequence ID" value="NZ_JAVDRF010000013.1"/>
</dbReference>
<evidence type="ECO:0000313" key="3">
    <source>
        <dbReference type="Proteomes" id="UP001184230"/>
    </source>
</evidence>
<dbReference type="Gene3D" id="1.20.120.520">
    <property type="entry name" value="nmb1532 protein domain like"/>
    <property type="match status" value="1"/>
</dbReference>
<dbReference type="Proteomes" id="UP001184230">
    <property type="component" value="Unassembled WGS sequence"/>
</dbReference>
<accession>A0ABU1NKQ8</accession>
<comment type="caution">
    <text evidence="2">The sequence shown here is derived from an EMBL/GenBank/DDBJ whole genome shotgun (WGS) entry which is preliminary data.</text>
</comment>
<protein>
    <submittedName>
        <fullName evidence="2">Iron-sulfur cluster repair protein YtfE (RIC family)</fullName>
    </submittedName>
</protein>
<name>A0ABU1NKQ8_9BURK</name>
<feature type="domain" description="Hemerythrin-like" evidence="1">
    <location>
        <begin position="9"/>
        <end position="136"/>
    </location>
</feature>
<keyword evidence="3" id="KW-1185">Reference proteome</keyword>
<organism evidence="2 3">
    <name type="scientific">Variovorax soli</name>
    <dbReference type="NCBI Taxonomy" id="376815"/>
    <lineage>
        <taxon>Bacteria</taxon>
        <taxon>Pseudomonadati</taxon>
        <taxon>Pseudomonadota</taxon>
        <taxon>Betaproteobacteria</taxon>
        <taxon>Burkholderiales</taxon>
        <taxon>Comamonadaceae</taxon>
        <taxon>Variovorax</taxon>
    </lineage>
</organism>